<dbReference type="Gene3D" id="1.10.10.10">
    <property type="entry name" value="Winged helix-like DNA-binding domain superfamily/Winged helix DNA-binding domain"/>
    <property type="match status" value="1"/>
</dbReference>
<evidence type="ECO:0000313" key="4">
    <source>
        <dbReference type="Proteomes" id="UP000217103"/>
    </source>
</evidence>
<accession>A0A1H1C847</accession>
<organism evidence="3 4">
    <name type="scientific">Thermostaphylospora chromogena</name>
    <dbReference type="NCBI Taxonomy" id="35622"/>
    <lineage>
        <taxon>Bacteria</taxon>
        <taxon>Bacillati</taxon>
        <taxon>Actinomycetota</taxon>
        <taxon>Actinomycetes</taxon>
        <taxon>Streptosporangiales</taxon>
        <taxon>Thermomonosporaceae</taxon>
        <taxon>Thermostaphylospora</taxon>
    </lineage>
</organism>
<feature type="region of interest" description="Disordered" evidence="1">
    <location>
        <begin position="108"/>
        <end position="147"/>
    </location>
</feature>
<dbReference type="InterPro" id="IPR036388">
    <property type="entry name" value="WH-like_DNA-bd_sf"/>
</dbReference>
<dbReference type="Pfam" id="PF12802">
    <property type="entry name" value="MarR_2"/>
    <property type="match status" value="1"/>
</dbReference>
<feature type="domain" description="HTH marR-type" evidence="2">
    <location>
        <begin position="34"/>
        <end position="93"/>
    </location>
</feature>
<dbReference type="InterPro" id="IPR000835">
    <property type="entry name" value="HTH_MarR-typ"/>
</dbReference>
<dbReference type="AlphaFoldDB" id="A0A1H1C847"/>
<sequence>MSLPPLRRTPRVSYLMSRLERRIRACLDKRSPGHGMTAAECMALGELRLRGAPSSADLARTAFITPQAMNLVIRDLEQRGLIRRDPHPRGGRSLLKIHIVVARGFPKAGPRPVASKRTSSPGAIRWPMNGRMPAVPAAHPGAREQEE</sequence>
<dbReference type="Proteomes" id="UP000217103">
    <property type="component" value="Unassembled WGS sequence"/>
</dbReference>
<dbReference type="SUPFAM" id="SSF46785">
    <property type="entry name" value="Winged helix' DNA-binding domain"/>
    <property type="match status" value="1"/>
</dbReference>
<dbReference type="STRING" id="35622.SAMN04489764_1341"/>
<proteinExistence type="predicted"/>
<evidence type="ECO:0000259" key="2">
    <source>
        <dbReference type="Pfam" id="PF12802"/>
    </source>
</evidence>
<dbReference type="GO" id="GO:0003700">
    <property type="term" value="F:DNA-binding transcription factor activity"/>
    <property type="evidence" value="ECO:0007669"/>
    <property type="project" value="InterPro"/>
</dbReference>
<protein>
    <submittedName>
        <fullName evidence="3">MarR family protein</fullName>
    </submittedName>
</protein>
<reference evidence="3 4" key="1">
    <citation type="submission" date="2016-10" db="EMBL/GenBank/DDBJ databases">
        <authorList>
            <person name="de Groot N.N."/>
        </authorList>
    </citation>
    <scope>NUCLEOTIDE SEQUENCE [LARGE SCALE GENOMIC DNA]</scope>
    <source>
        <strain evidence="3 4">DSM 43794</strain>
    </source>
</reference>
<evidence type="ECO:0000256" key="1">
    <source>
        <dbReference type="SAM" id="MobiDB-lite"/>
    </source>
</evidence>
<gene>
    <name evidence="3" type="ORF">SAMN04489764_1341</name>
</gene>
<keyword evidence="4" id="KW-1185">Reference proteome</keyword>
<name>A0A1H1C847_9ACTN</name>
<dbReference type="InterPro" id="IPR036390">
    <property type="entry name" value="WH_DNA-bd_sf"/>
</dbReference>
<evidence type="ECO:0000313" key="3">
    <source>
        <dbReference type="EMBL" id="SDQ60240.1"/>
    </source>
</evidence>
<dbReference type="EMBL" id="FNKK01000002">
    <property type="protein sequence ID" value="SDQ60240.1"/>
    <property type="molecule type" value="Genomic_DNA"/>
</dbReference>